<feature type="transmembrane region" description="Helical" evidence="1">
    <location>
        <begin position="43"/>
        <end position="63"/>
    </location>
</feature>
<dbReference type="Proteomes" id="UP001595878">
    <property type="component" value="Unassembled WGS sequence"/>
</dbReference>
<evidence type="ECO:0000313" key="2">
    <source>
        <dbReference type="EMBL" id="MFC4690925.1"/>
    </source>
</evidence>
<keyword evidence="1" id="KW-0812">Transmembrane</keyword>
<name>A0ABV9LAY2_9FLAO</name>
<protein>
    <submittedName>
        <fullName evidence="2">Uncharacterized protein</fullName>
    </submittedName>
</protein>
<sequence length="64" mass="7171">YTCGRVILKRSHTIAVITKYATAFCVAYFIVNCKPLGNQPPRFCIWLVACKLAIIFGLSTSQIF</sequence>
<feature type="non-terminal residue" evidence="2">
    <location>
        <position position="1"/>
    </location>
</feature>
<proteinExistence type="predicted"/>
<keyword evidence="1" id="KW-1133">Transmembrane helix</keyword>
<keyword evidence="1" id="KW-0472">Membrane</keyword>
<dbReference type="EMBL" id="JBHSHB010000018">
    <property type="protein sequence ID" value="MFC4690925.1"/>
    <property type="molecule type" value="Genomic_DNA"/>
</dbReference>
<organism evidence="2 3">
    <name type="scientific">Dokdonia genika</name>
    <dbReference type="NCBI Taxonomy" id="308113"/>
    <lineage>
        <taxon>Bacteria</taxon>
        <taxon>Pseudomonadati</taxon>
        <taxon>Bacteroidota</taxon>
        <taxon>Flavobacteriia</taxon>
        <taxon>Flavobacteriales</taxon>
        <taxon>Flavobacteriaceae</taxon>
        <taxon>Dokdonia</taxon>
    </lineage>
</organism>
<accession>A0ABV9LAY2</accession>
<gene>
    <name evidence="2" type="ORF">ACFO5T_10840</name>
</gene>
<evidence type="ECO:0000313" key="3">
    <source>
        <dbReference type="Proteomes" id="UP001595878"/>
    </source>
</evidence>
<comment type="caution">
    <text evidence="2">The sequence shown here is derived from an EMBL/GenBank/DDBJ whole genome shotgun (WGS) entry which is preliminary data.</text>
</comment>
<dbReference type="RefSeq" id="WP_380034308.1">
    <property type="nucleotide sequence ID" value="NZ_JBHSHB010000018.1"/>
</dbReference>
<feature type="transmembrane region" description="Helical" evidence="1">
    <location>
        <begin position="12"/>
        <end position="31"/>
    </location>
</feature>
<keyword evidence="3" id="KW-1185">Reference proteome</keyword>
<reference evidence="3" key="1">
    <citation type="journal article" date="2019" name="Int. J. Syst. Evol. Microbiol.">
        <title>The Global Catalogue of Microorganisms (GCM) 10K type strain sequencing project: providing services to taxonomists for standard genome sequencing and annotation.</title>
        <authorList>
            <consortium name="The Broad Institute Genomics Platform"/>
            <consortium name="The Broad Institute Genome Sequencing Center for Infectious Disease"/>
            <person name="Wu L."/>
            <person name="Ma J."/>
        </authorList>
    </citation>
    <scope>NUCLEOTIDE SEQUENCE [LARGE SCALE GENOMIC DNA]</scope>
    <source>
        <strain evidence="3">CGMCC 4.7427</strain>
    </source>
</reference>
<evidence type="ECO:0000256" key="1">
    <source>
        <dbReference type="SAM" id="Phobius"/>
    </source>
</evidence>